<reference evidence="4" key="2">
    <citation type="submission" date="2015-01" db="EMBL/GenBank/DDBJ databases">
        <title>Evolutionary Origins and Diversification of the Mycorrhizal Mutualists.</title>
        <authorList>
            <consortium name="DOE Joint Genome Institute"/>
            <consortium name="Mycorrhizal Genomics Consortium"/>
            <person name="Kohler A."/>
            <person name="Kuo A."/>
            <person name="Nagy L.G."/>
            <person name="Floudas D."/>
            <person name="Copeland A."/>
            <person name="Barry K.W."/>
            <person name="Cichocki N."/>
            <person name="Veneault-Fourrey C."/>
            <person name="LaButti K."/>
            <person name="Lindquist E.A."/>
            <person name="Lipzen A."/>
            <person name="Lundell T."/>
            <person name="Morin E."/>
            <person name="Murat C."/>
            <person name="Riley R."/>
            <person name="Ohm R."/>
            <person name="Sun H."/>
            <person name="Tunlid A."/>
            <person name="Henrissat B."/>
            <person name="Grigoriev I.V."/>
            <person name="Hibbett D.S."/>
            <person name="Martin F."/>
        </authorList>
    </citation>
    <scope>NUCLEOTIDE SEQUENCE [LARGE SCALE GENOMIC DNA]</scope>
    <source>
        <strain evidence="4">ATCC 200175</strain>
    </source>
</reference>
<keyword evidence="1" id="KW-0175">Coiled coil</keyword>
<evidence type="ECO:0000313" key="4">
    <source>
        <dbReference type="Proteomes" id="UP000053647"/>
    </source>
</evidence>
<protein>
    <recommendedName>
        <fullName evidence="5">G domain-containing protein</fullName>
    </recommendedName>
</protein>
<organism evidence="3 4">
    <name type="scientific">Paxillus involutus ATCC 200175</name>
    <dbReference type="NCBI Taxonomy" id="664439"/>
    <lineage>
        <taxon>Eukaryota</taxon>
        <taxon>Fungi</taxon>
        <taxon>Dikarya</taxon>
        <taxon>Basidiomycota</taxon>
        <taxon>Agaricomycotina</taxon>
        <taxon>Agaricomycetes</taxon>
        <taxon>Agaricomycetidae</taxon>
        <taxon>Boletales</taxon>
        <taxon>Paxilineae</taxon>
        <taxon>Paxillaceae</taxon>
        <taxon>Paxillus</taxon>
    </lineage>
</organism>
<keyword evidence="4" id="KW-1185">Reference proteome</keyword>
<evidence type="ECO:0000256" key="1">
    <source>
        <dbReference type="SAM" id="Coils"/>
    </source>
</evidence>
<feature type="region of interest" description="Disordered" evidence="2">
    <location>
        <begin position="1"/>
        <end position="20"/>
    </location>
</feature>
<evidence type="ECO:0000313" key="3">
    <source>
        <dbReference type="EMBL" id="KIJ10672.1"/>
    </source>
</evidence>
<evidence type="ECO:0000256" key="2">
    <source>
        <dbReference type="SAM" id="MobiDB-lite"/>
    </source>
</evidence>
<dbReference type="Proteomes" id="UP000053647">
    <property type="component" value="Unassembled WGS sequence"/>
</dbReference>
<dbReference type="Gene3D" id="3.40.50.300">
    <property type="entry name" value="P-loop containing nucleotide triphosphate hydrolases"/>
    <property type="match status" value="1"/>
</dbReference>
<accession>A0A0C9TSB6</accession>
<dbReference type="EMBL" id="KN819399">
    <property type="protein sequence ID" value="KIJ10672.1"/>
    <property type="molecule type" value="Genomic_DNA"/>
</dbReference>
<dbReference type="SUPFAM" id="SSF52540">
    <property type="entry name" value="P-loop containing nucleoside triphosphate hydrolases"/>
    <property type="match status" value="1"/>
</dbReference>
<reference evidence="3 4" key="1">
    <citation type="submission" date="2014-06" db="EMBL/GenBank/DDBJ databases">
        <authorList>
            <consortium name="DOE Joint Genome Institute"/>
            <person name="Kuo A."/>
            <person name="Kohler A."/>
            <person name="Nagy L.G."/>
            <person name="Floudas D."/>
            <person name="Copeland A."/>
            <person name="Barry K.W."/>
            <person name="Cichocki N."/>
            <person name="Veneault-Fourrey C."/>
            <person name="LaButti K."/>
            <person name="Lindquist E.A."/>
            <person name="Lipzen A."/>
            <person name="Lundell T."/>
            <person name="Morin E."/>
            <person name="Murat C."/>
            <person name="Sun H."/>
            <person name="Tunlid A."/>
            <person name="Henrissat B."/>
            <person name="Grigoriev I.V."/>
            <person name="Hibbett D.S."/>
            <person name="Martin F."/>
            <person name="Nordberg H.P."/>
            <person name="Cantor M.N."/>
            <person name="Hua S.X."/>
        </authorList>
    </citation>
    <scope>NUCLEOTIDE SEQUENCE [LARGE SCALE GENOMIC DNA]</scope>
    <source>
        <strain evidence="3 4">ATCC 200175</strain>
    </source>
</reference>
<feature type="coiled-coil region" evidence="1">
    <location>
        <begin position="228"/>
        <end position="295"/>
    </location>
</feature>
<name>A0A0C9TSB6_PAXIN</name>
<sequence length="305" mass="34523">MYSPMRKTDLQANSSTQSHGHDRDWFIHLLTGDDRIHIGHGISSETSVIQTAQYVDPETRRTVMLIDTPGFDDSRGVTDTDILKMISRMLEPDGGPRPKLNGLIYMHRISDPRVGGTSNRNLRMFRSLCGDDVLSNVRVITTNWNRVSEQEGQDRAEALSNEAFKPLLDAGAKMLRHDNNLSSASKIMSELIPLPSISTQFERELLVGKKLNETAAGSVLTEEMALIQKRHAQDLADLRKEMQEALKANDDSWKEDLERERNKLQQKMADVENERRELEKRVGDLQANVARLQSDLDNKPGCIMM</sequence>
<dbReference type="HOGENOM" id="CLU_018003_2_1_1"/>
<dbReference type="OrthoDB" id="8954335at2759"/>
<dbReference type="InterPro" id="IPR027417">
    <property type="entry name" value="P-loop_NTPase"/>
</dbReference>
<gene>
    <name evidence="3" type="ORF">PAXINDRAFT_119364</name>
</gene>
<proteinExistence type="predicted"/>
<dbReference type="AlphaFoldDB" id="A0A0C9TSB6"/>
<evidence type="ECO:0008006" key="5">
    <source>
        <dbReference type="Google" id="ProtNLM"/>
    </source>
</evidence>